<dbReference type="EMBL" id="BTGU01000017">
    <property type="protein sequence ID" value="GMN43862.1"/>
    <property type="molecule type" value="Genomic_DNA"/>
</dbReference>
<dbReference type="AlphaFoldDB" id="A0AA88A074"/>
<evidence type="ECO:0000313" key="3">
    <source>
        <dbReference type="Proteomes" id="UP001187192"/>
    </source>
</evidence>
<accession>A0AA88A074</accession>
<gene>
    <name evidence="2" type="ORF">TIFTF001_013057</name>
</gene>
<feature type="compositionally biased region" description="Basic and acidic residues" evidence="1">
    <location>
        <begin position="47"/>
        <end position="57"/>
    </location>
</feature>
<name>A0AA88A074_FICCA</name>
<reference evidence="2" key="1">
    <citation type="submission" date="2023-07" db="EMBL/GenBank/DDBJ databases">
        <title>draft genome sequence of fig (Ficus carica).</title>
        <authorList>
            <person name="Takahashi T."/>
            <person name="Nishimura K."/>
        </authorList>
    </citation>
    <scope>NUCLEOTIDE SEQUENCE</scope>
</reference>
<evidence type="ECO:0000256" key="1">
    <source>
        <dbReference type="SAM" id="MobiDB-lite"/>
    </source>
</evidence>
<evidence type="ECO:0000313" key="2">
    <source>
        <dbReference type="EMBL" id="GMN43862.1"/>
    </source>
</evidence>
<dbReference type="Proteomes" id="UP001187192">
    <property type="component" value="Unassembled WGS sequence"/>
</dbReference>
<sequence length="109" mass="12036">MQNQKNSDFLNPKSQPQKAQILAANLTCKTQESEISFQSKVQFSVRNPEKVNSRKTEILAGKSSDPTEGGGRNRNPGSKSSGIWRGKGKWRVREEWVYGGSKLEGILGG</sequence>
<keyword evidence="3" id="KW-1185">Reference proteome</keyword>
<comment type="caution">
    <text evidence="2">The sequence shown here is derived from an EMBL/GenBank/DDBJ whole genome shotgun (WGS) entry which is preliminary data.</text>
</comment>
<feature type="region of interest" description="Disordered" evidence="1">
    <location>
        <begin position="46"/>
        <end position="86"/>
    </location>
</feature>
<proteinExistence type="predicted"/>
<organism evidence="2 3">
    <name type="scientific">Ficus carica</name>
    <name type="common">Common fig</name>
    <dbReference type="NCBI Taxonomy" id="3494"/>
    <lineage>
        <taxon>Eukaryota</taxon>
        <taxon>Viridiplantae</taxon>
        <taxon>Streptophyta</taxon>
        <taxon>Embryophyta</taxon>
        <taxon>Tracheophyta</taxon>
        <taxon>Spermatophyta</taxon>
        <taxon>Magnoliopsida</taxon>
        <taxon>eudicotyledons</taxon>
        <taxon>Gunneridae</taxon>
        <taxon>Pentapetalae</taxon>
        <taxon>rosids</taxon>
        <taxon>fabids</taxon>
        <taxon>Rosales</taxon>
        <taxon>Moraceae</taxon>
        <taxon>Ficeae</taxon>
        <taxon>Ficus</taxon>
    </lineage>
</organism>
<protein>
    <submittedName>
        <fullName evidence="2">Uncharacterized protein</fullName>
    </submittedName>
</protein>